<evidence type="ECO:0000313" key="1">
    <source>
        <dbReference type="EMBL" id="MET1254422.1"/>
    </source>
</evidence>
<dbReference type="Gene3D" id="3.40.50.2300">
    <property type="match status" value="1"/>
</dbReference>
<dbReference type="PANTHER" id="PTHR44591">
    <property type="entry name" value="STRESS RESPONSE REGULATOR PROTEIN 1"/>
    <property type="match status" value="1"/>
</dbReference>
<dbReference type="CDD" id="cd00156">
    <property type="entry name" value="REC"/>
    <property type="match status" value="1"/>
</dbReference>
<dbReference type="SUPFAM" id="SSF52172">
    <property type="entry name" value="CheY-like"/>
    <property type="match status" value="1"/>
</dbReference>
<accession>A0ABV2BS69</accession>
<dbReference type="SMART" id="SM00448">
    <property type="entry name" value="REC"/>
    <property type="match status" value="1"/>
</dbReference>
<organism evidence="1 2">
    <name type="scientific">Aliikangiella maris</name>
    <dbReference type="NCBI Taxonomy" id="3162458"/>
    <lineage>
        <taxon>Bacteria</taxon>
        <taxon>Pseudomonadati</taxon>
        <taxon>Pseudomonadota</taxon>
        <taxon>Gammaproteobacteria</taxon>
        <taxon>Oceanospirillales</taxon>
        <taxon>Pleioneaceae</taxon>
        <taxon>Aliikangiella</taxon>
    </lineage>
</organism>
<gene>
    <name evidence="1" type="ORF">ABVT43_04725</name>
</gene>
<dbReference type="InterPro" id="IPR001789">
    <property type="entry name" value="Sig_transdc_resp-reg_receiver"/>
</dbReference>
<name>A0ABV2BS69_9GAMM</name>
<dbReference type="PROSITE" id="PS50110">
    <property type="entry name" value="RESPONSE_REGULATORY"/>
    <property type="match status" value="1"/>
</dbReference>
<keyword evidence="2" id="KW-1185">Reference proteome</keyword>
<protein>
    <submittedName>
        <fullName evidence="1">Response regulator</fullName>
    </submittedName>
</protein>
<proteinExistence type="predicted"/>
<dbReference type="PANTHER" id="PTHR44591:SF24">
    <property type="entry name" value="PROTEIN-GLUTAMATE METHYLESTERASE_PROTEIN-GLUTAMINE GLUTAMINASE 1"/>
    <property type="match status" value="1"/>
</dbReference>
<dbReference type="InterPro" id="IPR011006">
    <property type="entry name" value="CheY-like_superfamily"/>
</dbReference>
<dbReference type="Proteomes" id="UP001548189">
    <property type="component" value="Unassembled WGS sequence"/>
</dbReference>
<comment type="caution">
    <text evidence="1">The sequence shown here is derived from an EMBL/GenBank/DDBJ whole genome shotgun (WGS) entry which is preliminary data.</text>
</comment>
<dbReference type="Pfam" id="PF00072">
    <property type="entry name" value="Response_reg"/>
    <property type="match status" value="1"/>
</dbReference>
<reference evidence="1 2" key="1">
    <citation type="submission" date="2024-06" db="EMBL/GenBank/DDBJ databases">
        <authorList>
            <person name="Li F."/>
        </authorList>
    </citation>
    <scope>NUCLEOTIDE SEQUENCE [LARGE SCALE GENOMIC DNA]</scope>
    <source>
        <strain evidence="1 2">GXAS 311</strain>
    </source>
</reference>
<dbReference type="EMBL" id="JBEVCJ010000004">
    <property type="protein sequence ID" value="MET1254422.1"/>
    <property type="molecule type" value="Genomic_DNA"/>
</dbReference>
<sequence>MKKNALIVDDSRLACKVMANMLETFGIQSFAVYSAEEALDYLQQNIPDIIFLDHTMPGMDGLETIKVIKSNPMTATVPVMMYTAKQGDVYVGQARALGAVDVLPKGLEKDYLYNALEQLGLVKREPETQVEKTKNTHANNKNQTHTLPVENYRNNEVVTEPIQEDSTWQKLWLQKIEPYLNRQKAQQLEELQRYNGIQTRKLTREFHQTLEHFEHAMVHRMESHDEFVEAKEEISRSFYKKAGVVGALVITFLLTGILWQLWTINQQNSALQAAYQEGNQWRNKMEAQFQQLGEQFTQVQQSTSKAFAQGSPQGFNSVSLVDESGSVITELLPVDLENGLFRGKTDSGYQFVVNAQGELGWPMEERYYLTDNCTGDAFVNSPSGTILKESNGRLWYVDKQAPATLMTVNSHLLMEGKCATLAGEILRLHLLHPNQALETGLDELQTVQLYFSR</sequence>
<dbReference type="InterPro" id="IPR050595">
    <property type="entry name" value="Bact_response_regulator"/>
</dbReference>
<evidence type="ECO:0000313" key="2">
    <source>
        <dbReference type="Proteomes" id="UP001548189"/>
    </source>
</evidence>